<reference evidence="3" key="3">
    <citation type="submission" date="2005-09" db="EMBL/GenBank/DDBJ databases">
        <authorList>
            <person name="Mural R.J."/>
            <person name="Li P.W."/>
            <person name="Adams M.D."/>
            <person name="Amanatides P.G."/>
            <person name="Baden-Tillson H."/>
            <person name="Barnstead M."/>
            <person name="Chin S.H."/>
            <person name="Dew I."/>
            <person name="Evans C.A."/>
            <person name="Ferriera S."/>
            <person name="Flanigan M."/>
            <person name="Fosler C."/>
            <person name="Glodek A."/>
            <person name="Gu Z."/>
            <person name="Holt R.A."/>
            <person name="Jennings D."/>
            <person name="Kraft C.L."/>
            <person name="Lu F."/>
            <person name="Nguyen T."/>
            <person name="Nusskern D.R."/>
            <person name="Pfannkoch C.M."/>
            <person name="Sitter C."/>
            <person name="Sutton G.G."/>
            <person name="Venter J.C."/>
            <person name="Wang Z."/>
            <person name="Woodage T."/>
            <person name="Zheng X.H."/>
            <person name="Zhong F."/>
        </authorList>
    </citation>
    <scope>NUCLEOTIDE SEQUENCE [LARGE SCALE GENOMIC DNA]</scope>
    <source>
        <strain evidence="1">BN</strain>
        <strain evidence="3">BN, Sprague-Dawley</strain>
    </source>
</reference>
<dbReference type="EMBL" id="CH474027">
    <property type="protein sequence ID" value="EDL76518.1"/>
    <property type="molecule type" value="Genomic_DNA"/>
</dbReference>
<evidence type="ECO:0000313" key="1">
    <source>
        <dbReference type="EMBL" id="EDL76518.1"/>
    </source>
</evidence>
<reference evidence="2" key="2">
    <citation type="submission" date="2005-07" db="EMBL/GenBank/DDBJ databases">
        <authorList>
            <person name="Mural R.J."/>
            <person name="Li P.W."/>
            <person name="Adams M.D."/>
            <person name="Amanatides P.G."/>
            <person name="Baden-Tillson H."/>
            <person name="Barnstead M."/>
            <person name="Chin S.H."/>
            <person name="Dew I."/>
            <person name="Evans C.A."/>
            <person name="Ferriera S."/>
            <person name="Flanigan M."/>
            <person name="Fosler C."/>
            <person name="Glodek A."/>
            <person name="Gu Z."/>
            <person name="Holt R.A."/>
            <person name="Jennings D."/>
            <person name="Kraft C.L."/>
            <person name="Lu F."/>
            <person name="Nguyen T."/>
            <person name="Nusskern D.R."/>
            <person name="Pfannkoch C.M."/>
            <person name="Sitter C."/>
            <person name="Sutton G.G."/>
            <person name="Venter J.C."/>
            <person name="Wang Z."/>
            <person name="Woodage T."/>
            <person name="Zheng X.H."/>
            <person name="Zhong F."/>
        </authorList>
    </citation>
    <scope>NUCLEOTIDE SEQUENCE</scope>
    <source>
        <strain evidence="2">BN</strain>
    </source>
</reference>
<dbReference type="AlphaFoldDB" id="A6IHZ5"/>
<proteinExistence type="predicted"/>
<dbReference type="Proteomes" id="UP000234681">
    <property type="component" value="Chromosome 7"/>
</dbReference>
<protein>
    <submittedName>
        <fullName evidence="2">RCG41548</fullName>
    </submittedName>
    <submittedName>
        <fullName evidence="1">RCG59217</fullName>
    </submittedName>
</protein>
<gene>
    <name evidence="2" type="ORF">rCG_41548</name>
    <name evidence="1" type="ORF">rCG_59217</name>
</gene>
<dbReference type="Proteomes" id="UP000234681">
    <property type="component" value="Chromosome 2"/>
</dbReference>
<sequence>MLSVLNSRDGATRLEGEVLQSASYCTRADSPGRAM</sequence>
<evidence type="ECO:0000313" key="2">
    <source>
        <dbReference type="EMBL" id="EDM01293.1"/>
    </source>
</evidence>
<reference evidence="2" key="1">
    <citation type="journal article" date="2005" name="Genome Res.">
        <title>Gene and alternative splicing annotation with AIR.</title>
        <authorList>
            <person name="Florea L."/>
            <person name="Di Francesco V."/>
            <person name="Miller J."/>
            <person name="Turner R."/>
            <person name="Yao A."/>
            <person name="Harris M."/>
            <person name="Walenz B."/>
            <person name="Mobarry C."/>
            <person name="Merkulov G.V."/>
            <person name="Charlab R."/>
            <person name="Dew I."/>
            <person name="Deng Z."/>
            <person name="Istrail S."/>
            <person name="Li P."/>
            <person name="Sutton G."/>
        </authorList>
    </citation>
    <scope>NUCLEOTIDE SEQUENCE</scope>
    <source>
        <strain evidence="2">BN</strain>
    </source>
</reference>
<accession>A6IHZ5</accession>
<name>A6IHZ5_RAT</name>
<dbReference type="EMBL" id="CH473961">
    <property type="protein sequence ID" value="EDM01293.1"/>
    <property type="molecule type" value="Genomic_DNA"/>
</dbReference>
<organism evidence="2 3">
    <name type="scientific">Rattus norvegicus</name>
    <name type="common">Rat</name>
    <dbReference type="NCBI Taxonomy" id="10116"/>
    <lineage>
        <taxon>Eukaryota</taxon>
        <taxon>Metazoa</taxon>
        <taxon>Chordata</taxon>
        <taxon>Craniata</taxon>
        <taxon>Vertebrata</taxon>
        <taxon>Euteleostomi</taxon>
        <taxon>Mammalia</taxon>
        <taxon>Eutheria</taxon>
        <taxon>Euarchontoglires</taxon>
        <taxon>Glires</taxon>
        <taxon>Rodentia</taxon>
        <taxon>Myomorpha</taxon>
        <taxon>Muroidea</taxon>
        <taxon>Muridae</taxon>
        <taxon>Murinae</taxon>
        <taxon>Rattus</taxon>
    </lineage>
</organism>
<evidence type="ECO:0000313" key="3">
    <source>
        <dbReference type="Proteomes" id="UP000234681"/>
    </source>
</evidence>